<dbReference type="AlphaFoldDB" id="A0A5N7MTL7"/>
<sequence length="259" mass="29301">MTPGRLRLDIDTTRDRLLALGCPYAAEHLDHLLTEAVGEAMAPHVFLDRLLEVEHSGREERRVKTSLKMSGLPIGQTFENFDFAFQPAIERSRIDTLATGAWIRNAETVLMQGPPGVGKTHLSVALGTRAVEMGFSVLYYRFDELMTALKVDAGLPPAQLKRRRYMNMALLIVDELGFEPMTREEASLFFRLVTYRYGRGAILITTNKSIREWTELLAGDEVLATAILDRLLHRAHVLNIKGRSYRLRDLEEALQRAHA</sequence>
<dbReference type="Pfam" id="PF01695">
    <property type="entry name" value="IstB_IS21"/>
    <property type="match status" value="1"/>
</dbReference>
<organism evidence="4 5">
    <name type="scientific">Microvirga tunisiensis</name>
    <dbReference type="NCBI Taxonomy" id="2108360"/>
    <lineage>
        <taxon>Bacteria</taxon>
        <taxon>Pseudomonadati</taxon>
        <taxon>Pseudomonadota</taxon>
        <taxon>Alphaproteobacteria</taxon>
        <taxon>Hyphomicrobiales</taxon>
        <taxon>Methylobacteriaceae</taxon>
        <taxon>Microvirga</taxon>
    </lineage>
</organism>
<dbReference type="SUPFAM" id="SSF52540">
    <property type="entry name" value="P-loop containing nucleoside triphosphate hydrolases"/>
    <property type="match status" value="1"/>
</dbReference>
<dbReference type="PANTHER" id="PTHR30050">
    <property type="entry name" value="CHROMOSOMAL REPLICATION INITIATOR PROTEIN DNAA"/>
    <property type="match status" value="1"/>
</dbReference>
<dbReference type="PANTHER" id="PTHR30050:SF4">
    <property type="entry name" value="ATP-BINDING PROTEIN RV3427C IN INSERTION SEQUENCE-RELATED"/>
    <property type="match status" value="1"/>
</dbReference>
<dbReference type="OrthoDB" id="8150723at2"/>
<accession>A0A5N7MTL7</accession>
<dbReference type="EMBL" id="VOSK01000274">
    <property type="protein sequence ID" value="MPR29819.1"/>
    <property type="molecule type" value="Genomic_DNA"/>
</dbReference>
<dbReference type="Proteomes" id="UP000403266">
    <property type="component" value="Unassembled WGS sequence"/>
</dbReference>
<comment type="caution">
    <text evidence="4">The sequence shown here is derived from an EMBL/GenBank/DDBJ whole genome shotgun (WGS) entry which is preliminary data.</text>
</comment>
<evidence type="ECO:0000256" key="1">
    <source>
        <dbReference type="ARBA" id="ARBA00022741"/>
    </source>
</evidence>
<dbReference type="GO" id="GO:0006260">
    <property type="term" value="P:DNA replication"/>
    <property type="evidence" value="ECO:0007669"/>
    <property type="project" value="TreeGrafter"/>
</dbReference>
<dbReference type="Gene3D" id="3.40.50.300">
    <property type="entry name" value="P-loop containing nucleotide triphosphate hydrolases"/>
    <property type="match status" value="1"/>
</dbReference>
<dbReference type="GO" id="GO:0005524">
    <property type="term" value="F:ATP binding"/>
    <property type="evidence" value="ECO:0007669"/>
    <property type="project" value="UniProtKB-KW"/>
</dbReference>
<dbReference type="RefSeq" id="WP_152716697.1">
    <property type="nucleotide sequence ID" value="NZ_VOSJ01000315.1"/>
</dbReference>
<dbReference type="InterPro" id="IPR002611">
    <property type="entry name" value="IstB_ATP-bd"/>
</dbReference>
<name>A0A5N7MTL7_9HYPH</name>
<dbReference type="InterPro" id="IPR027417">
    <property type="entry name" value="P-loop_NTPase"/>
</dbReference>
<dbReference type="PIRSF" id="PIRSF003073">
    <property type="entry name" value="DNAC_TnpB_IstB"/>
    <property type="match status" value="1"/>
</dbReference>
<protein>
    <submittedName>
        <fullName evidence="4">AAA family ATPase</fullName>
    </submittedName>
</protein>
<gene>
    <name evidence="4" type="ORF">FS320_33315</name>
</gene>
<evidence type="ECO:0000313" key="5">
    <source>
        <dbReference type="Proteomes" id="UP000403266"/>
    </source>
</evidence>
<keyword evidence="5" id="KW-1185">Reference proteome</keyword>
<evidence type="ECO:0000259" key="3">
    <source>
        <dbReference type="Pfam" id="PF01695"/>
    </source>
</evidence>
<feature type="domain" description="IstB-like ATP-binding" evidence="3">
    <location>
        <begin position="22"/>
        <end position="252"/>
    </location>
</feature>
<proteinExistence type="predicted"/>
<evidence type="ECO:0000313" key="4">
    <source>
        <dbReference type="EMBL" id="MPR29819.1"/>
    </source>
</evidence>
<keyword evidence="2" id="KW-0067">ATP-binding</keyword>
<dbReference type="InterPro" id="IPR047661">
    <property type="entry name" value="IstB"/>
</dbReference>
<dbReference type="CDD" id="cd00009">
    <property type="entry name" value="AAA"/>
    <property type="match status" value="1"/>
</dbReference>
<dbReference type="InterPro" id="IPR028350">
    <property type="entry name" value="DNAC/IstB-like"/>
</dbReference>
<dbReference type="NCBIfam" id="NF038214">
    <property type="entry name" value="IS21_help_AAA"/>
    <property type="match status" value="1"/>
</dbReference>
<reference evidence="4 5" key="1">
    <citation type="journal article" date="2019" name="Syst. Appl. Microbiol.">
        <title>Microvirga tunisiensis sp. nov., a root nodule symbiotic bacterium isolated from Lupinus micranthus and L. luteus grown in Northern Tunisia.</title>
        <authorList>
            <person name="Msaddak A."/>
            <person name="Rejili M."/>
            <person name="Duran D."/>
            <person name="Mars M."/>
            <person name="Palacios J.M."/>
            <person name="Ruiz-Argueso T."/>
            <person name="Rey L."/>
            <person name="Imperial J."/>
        </authorList>
    </citation>
    <scope>NUCLEOTIDE SEQUENCE [LARGE SCALE GENOMIC DNA]</scope>
    <source>
        <strain evidence="4 5">Lmie10</strain>
    </source>
</reference>
<evidence type="ECO:0000256" key="2">
    <source>
        <dbReference type="ARBA" id="ARBA00022840"/>
    </source>
</evidence>
<keyword evidence="1" id="KW-0547">Nucleotide-binding</keyword>